<sequence>MFSKRSPRLGGLFWCFPPPDLSPGLRYCHCSPSIDIMSSPPPLAIFSPPLPGVCTPLFFEPGLRCCQPHHLLGWAPWRTLRVHGKRSARRKISLFFSIQRLSSASATSLPFVDLLRRWCCRTTQYLLGENCVAAADNDEVDWRATSGCAGRLRSL</sequence>
<evidence type="ECO:0000313" key="1">
    <source>
        <dbReference type="EMBL" id="TRM61217.1"/>
    </source>
</evidence>
<reference evidence="1 2" key="1">
    <citation type="journal article" date="2019" name="New Phytol.">
        <title>Comparative genomics reveals unique wood-decay strategies and fruiting body development in the Schizophyllaceae.</title>
        <authorList>
            <person name="Almasi E."/>
            <person name="Sahu N."/>
            <person name="Krizsan K."/>
            <person name="Balint B."/>
            <person name="Kovacs G.M."/>
            <person name="Kiss B."/>
            <person name="Cseklye J."/>
            <person name="Drula E."/>
            <person name="Henrissat B."/>
            <person name="Nagy I."/>
            <person name="Chovatia M."/>
            <person name="Adam C."/>
            <person name="LaButti K."/>
            <person name="Lipzen A."/>
            <person name="Riley R."/>
            <person name="Grigoriev I.V."/>
            <person name="Nagy L.G."/>
        </authorList>
    </citation>
    <scope>NUCLEOTIDE SEQUENCE [LARGE SCALE GENOMIC DNA]</scope>
    <source>
        <strain evidence="1 2">NL-1724</strain>
    </source>
</reference>
<gene>
    <name evidence="1" type="ORF">BD626DRAFT_501823</name>
</gene>
<proteinExistence type="predicted"/>
<comment type="caution">
    <text evidence="1">The sequence shown here is derived from an EMBL/GenBank/DDBJ whole genome shotgun (WGS) entry which is preliminary data.</text>
</comment>
<dbReference type="Proteomes" id="UP000320762">
    <property type="component" value="Unassembled WGS sequence"/>
</dbReference>
<organism evidence="1 2">
    <name type="scientific">Schizophyllum amplum</name>
    <dbReference type="NCBI Taxonomy" id="97359"/>
    <lineage>
        <taxon>Eukaryota</taxon>
        <taxon>Fungi</taxon>
        <taxon>Dikarya</taxon>
        <taxon>Basidiomycota</taxon>
        <taxon>Agaricomycotina</taxon>
        <taxon>Agaricomycetes</taxon>
        <taxon>Agaricomycetidae</taxon>
        <taxon>Agaricales</taxon>
        <taxon>Schizophyllaceae</taxon>
        <taxon>Schizophyllum</taxon>
    </lineage>
</organism>
<protein>
    <submittedName>
        <fullName evidence="1">Uncharacterized protein</fullName>
    </submittedName>
</protein>
<evidence type="ECO:0000313" key="2">
    <source>
        <dbReference type="Proteomes" id="UP000320762"/>
    </source>
</evidence>
<accession>A0A550C8T7</accession>
<name>A0A550C8T7_9AGAR</name>
<keyword evidence="2" id="KW-1185">Reference proteome</keyword>
<dbReference type="EMBL" id="VDMD01000017">
    <property type="protein sequence ID" value="TRM61217.1"/>
    <property type="molecule type" value="Genomic_DNA"/>
</dbReference>
<dbReference type="AlphaFoldDB" id="A0A550C8T7"/>